<protein>
    <submittedName>
        <fullName evidence="2">Uncharacterized protein</fullName>
    </submittedName>
</protein>
<evidence type="ECO:0000313" key="3">
    <source>
        <dbReference type="Proteomes" id="UP001604277"/>
    </source>
</evidence>
<name>A0ABD1VF29_9LAMI</name>
<proteinExistence type="predicted"/>
<keyword evidence="3" id="KW-1185">Reference proteome</keyword>
<dbReference type="EMBL" id="JBFOLJ010000005">
    <property type="protein sequence ID" value="KAL2535950.1"/>
    <property type="molecule type" value="Genomic_DNA"/>
</dbReference>
<accession>A0ABD1VF29</accession>
<evidence type="ECO:0000256" key="1">
    <source>
        <dbReference type="SAM" id="SignalP"/>
    </source>
</evidence>
<keyword evidence="1" id="KW-0732">Signal</keyword>
<feature type="signal peptide" evidence="1">
    <location>
        <begin position="1"/>
        <end position="28"/>
    </location>
</feature>
<gene>
    <name evidence="2" type="ORF">Fot_17341</name>
</gene>
<reference evidence="3" key="1">
    <citation type="submission" date="2024-07" db="EMBL/GenBank/DDBJ databases">
        <title>Two chromosome-level genome assemblies of Korean endemic species Abeliophyllum distichum and Forsythia ovata (Oleaceae).</title>
        <authorList>
            <person name="Jang H."/>
        </authorList>
    </citation>
    <scope>NUCLEOTIDE SEQUENCE [LARGE SCALE GENOMIC DNA]</scope>
</reference>
<dbReference type="Proteomes" id="UP001604277">
    <property type="component" value="Unassembled WGS sequence"/>
</dbReference>
<organism evidence="2 3">
    <name type="scientific">Forsythia ovata</name>
    <dbReference type="NCBI Taxonomy" id="205694"/>
    <lineage>
        <taxon>Eukaryota</taxon>
        <taxon>Viridiplantae</taxon>
        <taxon>Streptophyta</taxon>
        <taxon>Embryophyta</taxon>
        <taxon>Tracheophyta</taxon>
        <taxon>Spermatophyta</taxon>
        <taxon>Magnoliopsida</taxon>
        <taxon>eudicotyledons</taxon>
        <taxon>Gunneridae</taxon>
        <taxon>Pentapetalae</taxon>
        <taxon>asterids</taxon>
        <taxon>lamiids</taxon>
        <taxon>Lamiales</taxon>
        <taxon>Oleaceae</taxon>
        <taxon>Forsythieae</taxon>
        <taxon>Forsythia</taxon>
    </lineage>
</organism>
<evidence type="ECO:0000313" key="2">
    <source>
        <dbReference type="EMBL" id="KAL2535950.1"/>
    </source>
</evidence>
<comment type="caution">
    <text evidence="2">The sequence shown here is derived from an EMBL/GenBank/DDBJ whole genome shotgun (WGS) entry which is preliminary data.</text>
</comment>
<sequence>MGGLRKNSVARGVAVLLLLFAVVLYAEGQLDGPCLIDCGKKVVVCAEKCGVKGGEDSCFRECGSKNIDCVNFLYGIKSAAKSQVISKLLLCISFIKFISIHMYSSSVEPSGHYYKIKHSMSI</sequence>
<dbReference type="AlphaFoldDB" id="A0ABD1VF29"/>
<feature type="chain" id="PRO_5044824498" evidence="1">
    <location>
        <begin position="29"/>
        <end position="122"/>
    </location>
</feature>